<evidence type="ECO:0000313" key="3">
    <source>
        <dbReference type="Proteomes" id="UP000812277"/>
    </source>
</evidence>
<gene>
    <name evidence="2" type="ORF">K0T92_01825</name>
</gene>
<dbReference type="InterPro" id="IPR029052">
    <property type="entry name" value="Metallo-depent_PP-like"/>
</dbReference>
<dbReference type="RefSeq" id="WP_219870707.1">
    <property type="nucleotide sequence ID" value="NZ_JAHZIJ010000001.1"/>
</dbReference>
<dbReference type="InterPro" id="IPR051158">
    <property type="entry name" value="Metallophosphoesterase_sf"/>
</dbReference>
<dbReference type="EMBL" id="JAHZIJ010000001">
    <property type="protein sequence ID" value="MBW7473480.1"/>
    <property type="molecule type" value="Genomic_DNA"/>
</dbReference>
<reference evidence="2 3" key="1">
    <citation type="submission" date="2021-07" db="EMBL/GenBank/DDBJ databases">
        <title>Paenibacillus radiodurans sp. nov., isolated from the southeastern edge of Tengger Desert.</title>
        <authorList>
            <person name="Zhang G."/>
        </authorList>
    </citation>
    <scope>NUCLEOTIDE SEQUENCE [LARGE SCALE GENOMIC DNA]</scope>
    <source>
        <strain evidence="2 3">DT7-4</strain>
    </source>
</reference>
<proteinExistence type="predicted"/>
<dbReference type="InterPro" id="IPR004843">
    <property type="entry name" value="Calcineurin-like_PHP"/>
</dbReference>
<name>A0ABS7D0N0_9BACL</name>
<dbReference type="PANTHER" id="PTHR31302:SF32">
    <property type="entry name" value="PHOSPHOESTERASE"/>
    <property type="match status" value="1"/>
</dbReference>
<dbReference type="PANTHER" id="PTHR31302">
    <property type="entry name" value="TRANSMEMBRANE PROTEIN WITH METALLOPHOSPHOESTERASE DOMAIN-RELATED"/>
    <property type="match status" value="1"/>
</dbReference>
<feature type="domain" description="Calcineurin-like phosphoesterase" evidence="1">
    <location>
        <begin position="47"/>
        <end position="207"/>
    </location>
</feature>
<dbReference type="Proteomes" id="UP000812277">
    <property type="component" value="Unassembled WGS sequence"/>
</dbReference>
<dbReference type="Pfam" id="PF00149">
    <property type="entry name" value="Metallophos"/>
    <property type="match status" value="1"/>
</dbReference>
<dbReference type="Gene3D" id="3.60.21.10">
    <property type="match status" value="1"/>
</dbReference>
<keyword evidence="3" id="KW-1185">Reference proteome</keyword>
<evidence type="ECO:0000259" key="1">
    <source>
        <dbReference type="Pfam" id="PF00149"/>
    </source>
</evidence>
<sequence length="288" mass="32240">MMVIILFILTAAAVIIILYMIREAYNYQLDCQEVALARLPESFDGTRLLFISDIHRRGIPDAIIQQCKAAGRIDLVLVGGDLREKRVPLERCRSNIRKLSSIAPLYMVYGNHDYDEDIRPLEVMLQEERVRVLVNEAVLLEEKDGSIIRLAGVDDPRTGRANLELALSEHGATGDMFTLLLAHDPIIVRKFKGDTAVDLILTGHTHGGQIVLPLFGPLLKTVSVRSFSDGWYNDSNQRTTGAVSPRLFVSCGFGTSKIPMRLNVPAELHLFTLRSQPHQDRNQSSPDR</sequence>
<dbReference type="SUPFAM" id="SSF56300">
    <property type="entry name" value="Metallo-dependent phosphatases"/>
    <property type="match status" value="1"/>
</dbReference>
<evidence type="ECO:0000313" key="2">
    <source>
        <dbReference type="EMBL" id="MBW7473480.1"/>
    </source>
</evidence>
<organism evidence="2 3">
    <name type="scientific">Paenibacillus oenotherae</name>
    <dbReference type="NCBI Taxonomy" id="1435645"/>
    <lineage>
        <taxon>Bacteria</taxon>
        <taxon>Bacillati</taxon>
        <taxon>Bacillota</taxon>
        <taxon>Bacilli</taxon>
        <taxon>Bacillales</taxon>
        <taxon>Paenibacillaceae</taxon>
        <taxon>Paenibacillus</taxon>
    </lineage>
</organism>
<comment type="caution">
    <text evidence="2">The sequence shown here is derived from an EMBL/GenBank/DDBJ whole genome shotgun (WGS) entry which is preliminary data.</text>
</comment>
<accession>A0ABS7D0N0</accession>
<protein>
    <submittedName>
        <fullName evidence="2">Metallophosphoesterase</fullName>
    </submittedName>
</protein>